<comment type="pathway">
    <text evidence="1">Secondary metabolite biosynthesis.</text>
</comment>
<evidence type="ECO:0000256" key="4">
    <source>
        <dbReference type="ARBA" id="ARBA00023315"/>
    </source>
</evidence>
<keyword evidence="6" id="KW-1185">Reference proteome</keyword>
<gene>
    <name evidence="5" type="ORF">CKAH01_07901</name>
</gene>
<dbReference type="Proteomes" id="UP001281614">
    <property type="component" value="Unassembled WGS sequence"/>
</dbReference>
<name>A0AAE0D0N6_COLKA</name>
<comment type="similarity">
    <text evidence="2">Belongs to the plant acyltransferase family.</text>
</comment>
<dbReference type="InterPro" id="IPR023213">
    <property type="entry name" value="CAT-like_dom_sf"/>
</dbReference>
<dbReference type="AlphaFoldDB" id="A0AAE0D0N6"/>
<protein>
    <submittedName>
        <fullName evidence="5">LysR family regulatory protein</fullName>
    </submittedName>
</protein>
<dbReference type="PANTHER" id="PTHR31896">
    <property type="entry name" value="FAMILY REGULATORY PROTEIN, PUTATIVE (AFU_ORTHOLOGUE AFUA_3G14730)-RELATED"/>
    <property type="match status" value="1"/>
</dbReference>
<dbReference type="EMBL" id="VYYT01000445">
    <property type="protein sequence ID" value="KAK2735117.1"/>
    <property type="molecule type" value="Genomic_DNA"/>
</dbReference>
<reference evidence="5" key="1">
    <citation type="submission" date="2023-02" db="EMBL/GenBank/DDBJ databases">
        <title>Colletotrichum kahawae CIFC_Que2 genome sequencing and assembly.</title>
        <authorList>
            <person name="Baroncelli R."/>
        </authorList>
    </citation>
    <scope>NUCLEOTIDE SEQUENCE</scope>
    <source>
        <strain evidence="5">CIFC_Que2</strain>
    </source>
</reference>
<sequence>MPAAYLKKLKLSVNQEVVAQHAGKGTAFASEGDVVSAFIARLFIRHLPNTSNQTIVVMNAFGMRSALAGDCLPSDRAYVGNAVTGVLAILSAKEILTNPLSYTAWAVRKAIIDQGSREQLEARVAVQKAMGFPLYGDGGMQMVTVSNWSKAKFFEADFSAAVIQNGANSNARPGRLGKPSFVMGDTISKGLSVRNASNVVGRDDADGDVWLGGVLRKGLWTKIAEALETDSY</sequence>
<evidence type="ECO:0000313" key="5">
    <source>
        <dbReference type="EMBL" id="KAK2735117.1"/>
    </source>
</evidence>
<comment type="caution">
    <text evidence="5">The sequence shown here is derived from an EMBL/GenBank/DDBJ whole genome shotgun (WGS) entry which is preliminary data.</text>
</comment>
<evidence type="ECO:0000256" key="1">
    <source>
        <dbReference type="ARBA" id="ARBA00005179"/>
    </source>
</evidence>
<keyword evidence="4" id="KW-0012">Acyltransferase</keyword>
<dbReference type="PANTHER" id="PTHR31896:SF69">
    <property type="entry name" value="FAMILY REGULATORY PROTEIN, PUTATIVE (AFU_ORTHOLOGUE AFUA_3G14730)-RELATED"/>
    <property type="match status" value="1"/>
</dbReference>
<proteinExistence type="inferred from homology"/>
<dbReference type="GO" id="GO:0016746">
    <property type="term" value="F:acyltransferase activity"/>
    <property type="evidence" value="ECO:0007669"/>
    <property type="project" value="UniProtKB-KW"/>
</dbReference>
<keyword evidence="3" id="KW-0808">Transferase</keyword>
<organism evidence="5 6">
    <name type="scientific">Colletotrichum kahawae</name>
    <name type="common">Coffee berry disease fungus</name>
    <dbReference type="NCBI Taxonomy" id="34407"/>
    <lineage>
        <taxon>Eukaryota</taxon>
        <taxon>Fungi</taxon>
        <taxon>Dikarya</taxon>
        <taxon>Ascomycota</taxon>
        <taxon>Pezizomycotina</taxon>
        <taxon>Sordariomycetes</taxon>
        <taxon>Hypocreomycetidae</taxon>
        <taxon>Glomerellales</taxon>
        <taxon>Glomerellaceae</taxon>
        <taxon>Colletotrichum</taxon>
        <taxon>Colletotrichum gloeosporioides species complex</taxon>
    </lineage>
</organism>
<evidence type="ECO:0000256" key="3">
    <source>
        <dbReference type="ARBA" id="ARBA00022679"/>
    </source>
</evidence>
<accession>A0AAE0D0N6</accession>
<evidence type="ECO:0000256" key="2">
    <source>
        <dbReference type="ARBA" id="ARBA00009861"/>
    </source>
</evidence>
<dbReference type="Gene3D" id="3.30.559.10">
    <property type="entry name" value="Chloramphenicol acetyltransferase-like domain"/>
    <property type="match status" value="1"/>
</dbReference>
<evidence type="ECO:0000313" key="6">
    <source>
        <dbReference type="Proteomes" id="UP001281614"/>
    </source>
</evidence>
<dbReference type="Pfam" id="PF02458">
    <property type="entry name" value="Transferase"/>
    <property type="match status" value="1"/>
</dbReference>
<dbReference type="InterPro" id="IPR051283">
    <property type="entry name" value="Sec_Metabolite_Acyltrans"/>
</dbReference>